<dbReference type="EMBL" id="KN832974">
    <property type="protein sequence ID" value="KIM89662.1"/>
    <property type="molecule type" value="Genomic_DNA"/>
</dbReference>
<dbReference type="HOGENOM" id="CLU_095057_1_1_1"/>
<feature type="transmembrane region" description="Helical" evidence="1">
    <location>
        <begin position="51"/>
        <end position="70"/>
    </location>
</feature>
<evidence type="ECO:0000313" key="2">
    <source>
        <dbReference type="EMBL" id="KIM89662.1"/>
    </source>
</evidence>
<feature type="transmembrane region" description="Helical" evidence="1">
    <location>
        <begin position="91"/>
        <end position="112"/>
    </location>
</feature>
<accession>A0A0C3CIZ0</accession>
<feature type="transmembrane region" description="Helical" evidence="1">
    <location>
        <begin position="9"/>
        <end position="31"/>
    </location>
</feature>
<keyword evidence="1" id="KW-0472">Membrane</keyword>
<proteinExistence type="predicted"/>
<keyword evidence="1" id="KW-0812">Transmembrane</keyword>
<reference evidence="2 3" key="1">
    <citation type="submission" date="2014-04" db="EMBL/GenBank/DDBJ databases">
        <authorList>
            <consortium name="DOE Joint Genome Institute"/>
            <person name="Kuo A."/>
            <person name="Tarkka M."/>
            <person name="Buscot F."/>
            <person name="Kohler A."/>
            <person name="Nagy L.G."/>
            <person name="Floudas D."/>
            <person name="Copeland A."/>
            <person name="Barry K.W."/>
            <person name="Cichocki N."/>
            <person name="Veneault-Fourrey C."/>
            <person name="LaButti K."/>
            <person name="Lindquist E.A."/>
            <person name="Lipzen A."/>
            <person name="Lundell T."/>
            <person name="Morin E."/>
            <person name="Murat C."/>
            <person name="Sun H."/>
            <person name="Tunlid A."/>
            <person name="Henrissat B."/>
            <person name="Grigoriev I.V."/>
            <person name="Hibbett D.S."/>
            <person name="Martin F."/>
            <person name="Nordberg H.P."/>
            <person name="Cantor M.N."/>
            <person name="Hua S.X."/>
        </authorList>
    </citation>
    <scope>NUCLEOTIDE SEQUENCE [LARGE SCALE GENOMIC DNA]</scope>
    <source>
        <strain evidence="2 3">F 1598</strain>
    </source>
</reference>
<name>A0A0C3CIZ0_PILCF</name>
<evidence type="ECO:0000256" key="1">
    <source>
        <dbReference type="SAM" id="Phobius"/>
    </source>
</evidence>
<dbReference type="InParanoid" id="A0A0C3CIZ0"/>
<sequence>MALHALRIILYVLLFLFSIVLFGLCAARLHYTTHLPPNDPLNGGTSFYDPIVAELLVTSLFTMLWSPTIAHAVHTKYEYRRRYLSSFLFELAGLGLFFVFWIVGAGVATSLWGNLRFCHQYQACRILTTLVAFAWMGFIMIFILLVVSTLFAISNNAFHEPLHGRWDPRESHYHDNNPEMRRSVA</sequence>
<feature type="transmembrane region" description="Helical" evidence="1">
    <location>
        <begin position="132"/>
        <end position="153"/>
    </location>
</feature>
<keyword evidence="3" id="KW-1185">Reference proteome</keyword>
<dbReference type="OrthoDB" id="2501127at2759"/>
<reference evidence="3" key="2">
    <citation type="submission" date="2015-01" db="EMBL/GenBank/DDBJ databases">
        <title>Evolutionary Origins and Diversification of the Mycorrhizal Mutualists.</title>
        <authorList>
            <consortium name="DOE Joint Genome Institute"/>
            <consortium name="Mycorrhizal Genomics Consortium"/>
            <person name="Kohler A."/>
            <person name="Kuo A."/>
            <person name="Nagy L.G."/>
            <person name="Floudas D."/>
            <person name="Copeland A."/>
            <person name="Barry K.W."/>
            <person name="Cichocki N."/>
            <person name="Veneault-Fourrey C."/>
            <person name="LaButti K."/>
            <person name="Lindquist E.A."/>
            <person name="Lipzen A."/>
            <person name="Lundell T."/>
            <person name="Morin E."/>
            <person name="Murat C."/>
            <person name="Riley R."/>
            <person name="Ohm R."/>
            <person name="Sun H."/>
            <person name="Tunlid A."/>
            <person name="Henrissat B."/>
            <person name="Grigoriev I.V."/>
            <person name="Hibbett D.S."/>
            <person name="Martin F."/>
        </authorList>
    </citation>
    <scope>NUCLEOTIDE SEQUENCE [LARGE SCALE GENOMIC DNA]</scope>
    <source>
        <strain evidence="3">F 1598</strain>
    </source>
</reference>
<dbReference type="AlphaFoldDB" id="A0A0C3CIZ0"/>
<keyword evidence="1" id="KW-1133">Transmembrane helix</keyword>
<gene>
    <name evidence="2" type="ORF">PILCRDRAFT_192356</name>
</gene>
<protein>
    <recommendedName>
        <fullName evidence="4">MARVEL domain-containing protein</fullName>
    </recommendedName>
</protein>
<evidence type="ECO:0008006" key="4">
    <source>
        <dbReference type="Google" id="ProtNLM"/>
    </source>
</evidence>
<evidence type="ECO:0000313" key="3">
    <source>
        <dbReference type="Proteomes" id="UP000054166"/>
    </source>
</evidence>
<dbReference type="Proteomes" id="UP000054166">
    <property type="component" value="Unassembled WGS sequence"/>
</dbReference>
<organism evidence="2 3">
    <name type="scientific">Piloderma croceum (strain F 1598)</name>
    <dbReference type="NCBI Taxonomy" id="765440"/>
    <lineage>
        <taxon>Eukaryota</taxon>
        <taxon>Fungi</taxon>
        <taxon>Dikarya</taxon>
        <taxon>Basidiomycota</taxon>
        <taxon>Agaricomycotina</taxon>
        <taxon>Agaricomycetes</taxon>
        <taxon>Agaricomycetidae</taxon>
        <taxon>Atheliales</taxon>
        <taxon>Atheliaceae</taxon>
        <taxon>Piloderma</taxon>
    </lineage>
</organism>